<keyword evidence="5" id="KW-0653">Protein transport</keyword>
<dbReference type="FunFam" id="1.25.10.10:FF:000313">
    <property type="entry name" value="Importin beta-2 subunit, putative"/>
    <property type="match status" value="1"/>
</dbReference>
<dbReference type="OrthoDB" id="951172at2759"/>
<dbReference type="SUPFAM" id="SSF48371">
    <property type="entry name" value="ARM repeat"/>
    <property type="match status" value="1"/>
</dbReference>
<evidence type="ECO:0000259" key="7">
    <source>
        <dbReference type="Pfam" id="PF03810"/>
    </source>
</evidence>
<dbReference type="RefSeq" id="XP_025353750.1">
    <property type="nucleotide sequence ID" value="XM_025499048.1"/>
</dbReference>
<dbReference type="GO" id="GO:0006606">
    <property type="term" value="P:protein import into nucleus"/>
    <property type="evidence" value="ECO:0007669"/>
    <property type="project" value="InterPro"/>
</dbReference>
<dbReference type="Proteomes" id="UP000245771">
    <property type="component" value="Unassembled WGS sequence"/>
</dbReference>
<protein>
    <submittedName>
        <fullName evidence="9">ARM repeat-containing protein</fullName>
    </submittedName>
</protein>
<feature type="domain" description="Importin N-terminal" evidence="7">
    <location>
        <begin position="35"/>
        <end position="96"/>
    </location>
</feature>
<dbReference type="Pfam" id="PF25574">
    <property type="entry name" value="TPR_IMB1"/>
    <property type="match status" value="1"/>
</dbReference>
<dbReference type="AlphaFoldDB" id="A0A316V8T0"/>
<feature type="region of interest" description="Disordered" evidence="6">
    <location>
        <begin position="326"/>
        <end position="398"/>
    </location>
</feature>
<dbReference type="GO" id="GO:0005737">
    <property type="term" value="C:cytoplasm"/>
    <property type="evidence" value="ECO:0007669"/>
    <property type="project" value="UniProtKB-SubCell"/>
</dbReference>
<dbReference type="InParanoid" id="A0A316V8T0"/>
<evidence type="ECO:0000259" key="8">
    <source>
        <dbReference type="Pfam" id="PF25574"/>
    </source>
</evidence>
<name>A0A316V8T0_9BASI</name>
<dbReference type="FunCoup" id="A0A316V8T0">
    <property type="interactions" value="897"/>
</dbReference>
<comment type="subcellular location">
    <subcellularLocation>
        <location evidence="1">Cytoplasm</location>
    </subcellularLocation>
</comment>
<dbReference type="InterPro" id="IPR058584">
    <property type="entry name" value="IMB1_TNPO1-like_TPR"/>
</dbReference>
<keyword evidence="2" id="KW-0813">Transport</keyword>
<dbReference type="EMBL" id="KZ819604">
    <property type="protein sequence ID" value="PWN33448.1"/>
    <property type="molecule type" value="Genomic_DNA"/>
</dbReference>
<evidence type="ECO:0000313" key="10">
    <source>
        <dbReference type="Proteomes" id="UP000245771"/>
    </source>
</evidence>
<dbReference type="InterPro" id="IPR040122">
    <property type="entry name" value="Importin_beta"/>
</dbReference>
<dbReference type="InterPro" id="IPR011989">
    <property type="entry name" value="ARM-like"/>
</dbReference>
<feature type="compositionally biased region" description="Basic and acidic residues" evidence="6">
    <location>
        <begin position="328"/>
        <end position="352"/>
    </location>
</feature>
<proteinExistence type="predicted"/>
<keyword evidence="3" id="KW-0963">Cytoplasm</keyword>
<feature type="domain" description="Importin subunit beta-1/Transportin-1-like TPR repeats" evidence="8">
    <location>
        <begin position="514"/>
        <end position="730"/>
    </location>
</feature>
<evidence type="ECO:0000256" key="2">
    <source>
        <dbReference type="ARBA" id="ARBA00022448"/>
    </source>
</evidence>
<evidence type="ECO:0000256" key="4">
    <source>
        <dbReference type="ARBA" id="ARBA00022737"/>
    </source>
</evidence>
<reference evidence="9 10" key="1">
    <citation type="journal article" date="2018" name="Mol. Biol. Evol.">
        <title>Broad Genomic Sampling Reveals a Smut Pathogenic Ancestry of the Fungal Clade Ustilaginomycotina.</title>
        <authorList>
            <person name="Kijpornyongpan T."/>
            <person name="Mondo S.J."/>
            <person name="Barry K."/>
            <person name="Sandor L."/>
            <person name="Lee J."/>
            <person name="Lipzen A."/>
            <person name="Pangilinan J."/>
            <person name="LaButti K."/>
            <person name="Hainaut M."/>
            <person name="Henrissat B."/>
            <person name="Grigoriev I.V."/>
            <person name="Spatafora J.W."/>
            <person name="Aime M.C."/>
        </authorList>
    </citation>
    <scope>NUCLEOTIDE SEQUENCE [LARGE SCALE GENOMIC DNA]</scope>
    <source>
        <strain evidence="9 10">MCA 3882</strain>
    </source>
</reference>
<dbReference type="Pfam" id="PF03810">
    <property type="entry name" value="IBN_N"/>
    <property type="match status" value="1"/>
</dbReference>
<dbReference type="GeneID" id="37020829"/>
<evidence type="ECO:0000256" key="6">
    <source>
        <dbReference type="SAM" id="MobiDB-lite"/>
    </source>
</evidence>
<gene>
    <name evidence="9" type="ORF">FA14DRAFT_161295</name>
</gene>
<evidence type="ECO:0000256" key="1">
    <source>
        <dbReference type="ARBA" id="ARBA00004496"/>
    </source>
</evidence>
<dbReference type="InterPro" id="IPR016024">
    <property type="entry name" value="ARM-type_fold"/>
</dbReference>
<dbReference type="InterPro" id="IPR001494">
    <property type="entry name" value="Importin-beta_N"/>
</dbReference>
<feature type="compositionally biased region" description="Acidic residues" evidence="6">
    <location>
        <begin position="373"/>
        <end position="398"/>
    </location>
</feature>
<dbReference type="Gene3D" id="1.25.10.10">
    <property type="entry name" value="Leucine-rich Repeat Variant"/>
    <property type="match status" value="2"/>
</dbReference>
<dbReference type="FunFam" id="1.25.10.10:FF:000402">
    <property type="entry name" value="Related to importin beta-2 subunit (Transportin)"/>
    <property type="match status" value="1"/>
</dbReference>
<keyword evidence="4" id="KW-0677">Repeat</keyword>
<dbReference type="GO" id="GO:0031267">
    <property type="term" value="F:small GTPase binding"/>
    <property type="evidence" value="ECO:0007669"/>
    <property type="project" value="InterPro"/>
</dbReference>
<evidence type="ECO:0000256" key="5">
    <source>
        <dbReference type="ARBA" id="ARBA00022927"/>
    </source>
</evidence>
<evidence type="ECO:0000256" key="3">
    <source>
        <dbReference type="ARBA" id="ARBA00022490"/>
    </source>
</evidence>
<sequence>MATWQPQEQGLGELIQLLRESQSIQHDVQVHIADRLEQLSQLPDYANYLVYILIRMESEDVKVRTVAGLILKNHLSRTGDQIAPGSIDYVKSVIIPGLRLQDDVLRRTVTQVISMIMAILLPQNWLEGLSQLMQLLDSSDITEAEGAYSTFAKICEDIPKALEACEVNGTQPLQHLTLKLLEATGHPDKRIRMHALNCLNQFVQIGTSPLQQHIDAFIKALFASATDGEATIRRFVCQALVLILGARPEKLMPEINNVVDYMLFSTEEQDDEVALEACEFWLQFAEDPQIAPNLRPFLDRVAPVLLKCMIYTDIDLLMLGGDEDDAAVPDRPEDIKPQHYGGKDHRNERAEDAVNGEAGPSANKQSRAGIEAAENDDDEDDDDDDYYDDDEDDEDEGIGEWNLRKCSAAALDVMALQFNQELLEILLPLLKERLFSEDWIQRESGILALGAIADGCISGVQPHLPTLIPLLVNTLKDPKPLVRSIACWTLSRYSSWCTAIKTPEHQQTYFLPTMEGLLRMVLDNNKRVQEAGCSAFATLEEEAGTDLAQFLQPVLQTLVFAFDKYQQKNLLILYDAIGTLADSVGASLNEPQYVQTLMPPLINKWQSLTDDDIDLVPLFECLSSVTIAIGPGFLDYSPPVFQRCLQIIHNTLSEFQQESQKPLQDQDLPDRTFIIVSLDLLSGLTQGLGTNIRGLIAQSQPPLLPLLAMCITHPDPPVRQSGYALLGDLAISAFDLLRPTLPQIMPELVNQIETEPKPDTVSVCNNASWSAGEIALQFGNLSTNNGSGTNGSTNPSPRQELEQWVNPLINRLIPVLLNQKSMKSLSENAAVTIGRLGLVVPDMVAPHLEVFLESWCQALWDIKDNDEKDSAFRGLCEMIQVNPNGAAKGFVYFCNAVVRWTTPSQQLNDMFAKILTGFREMSGAQWDVQKASFPPIIAQRLADRYGL</sequence>
<dbReference type="STRING" id="1280837.A0A316V8T0"/>
<accession>A0A316V8T0</accession>
<dbReference type="PANTHER" id="PTHR10527">
    <property type="entry name" value="IMPORTIN BETA"/>
    <property type="match status" value="1"/>
</dbReference>
<dbReference type="Pfam" id="PF13513">
    <property type="entry name" value="HEAT_EZ"/>
    <property type="match status" value="1"/>
</dbReference>
<evidence type="ECO:0000313" key="9">
    <source>
        <dbReference type="EMBL" id="PWN33448.1"/>
    </source>
</evidence>
<keyword evidence="10" id="KW-1185">Reference proteome</keyword>
<organism evidence="9 10">
    <name type="scientific">Meira miltonrushii</name>
    <dbReference type="NCBI Taxonomy" id="1280837"/>
    <lineage>
        <taxon>Eukaryota</taxon>
        <taxon>Fungi</taxon>
        <taxon>Dikarya</taxon>
        <taxon>Basidiomycota</taxon>
        <taxon>Ustilaginomycotina</taxon>
        <taxon>Exobasidiomycetes</taxon>
        <taxon>Exobasidiales</taxon>
        <taxon>Brachybasidiaceae</taxon>
        <taxon>Meira</taxon>
    </lineage>
</organism>